<comment type="subcellular location">
    <subcellularLocation>
        <location evidence="1">Secreted</location>
    </subcellularLocation>
</comment>
<evidence type="ECO:0008006" key="16">
    <source>
        <dbReference type="Google" id="ProtNLM"/>
    </source>
</evidence>
<evidence type="ECO:0000256" key="4">
    <source>
        <dbReference type="ARBA" id="ARBA00022606"/>
    </source>
</evidence>
<evidence type="ECO:0000259" key="12">
    <source>
        <dbReference type="Pfam" id="PF15913"/>
    </source>
</evidence>
<dbReference type="CDD" id="cd00064">
    <property type="entry name" value="FU"/>
    <property type="match status" value="1"/>
</dbReference>
<reference evidence="14" key="1">
    <citation type="thesis" date="2020" institute="ProQuest LLC" country="789 East Eisenhower Parkway, Ann Arbor, MI, USA">
        <title>Comparative Genomics and Chromosome Evolution.</title>
        <authorList>
            <person name="Mudd A.B."/>
        </authorList>
    </citation>
    <scope>NUCLEOTIDE SEQUENCE</scope>
    <source>
        <strain evidence="14">HN-11 Male</strain>
        <tissue evidence="14">Kidney and liver</tissue>
    </source>
</reference>
<feature type="domain" description="R-spondin Fu-CRD" evidence="12">
    <location>
        <begin position="44"/>
        <end position="142"/>
    </location>
</feature>
<gene>
    <name evidence="14" type="ORF">GDO78_001437</name>
</gene>
<comment type="caution">
    <text evidence="14">The sequence shown here is derived from an EMBL/GenBank/DDBJ whole genome shotgun (WGS) entry which is preliminary data.</text>
</comment>
<evidence type="ECO:0000313" key="14">
    <source>
        <dbReference type="EMBL" id="KAG9493536.1"/>
    </source>
</evidence>
<evidence type="ECO:0000259" key="13">
    <source>
        <dbReference type="Pfam" id="PF19028"/>
    </source>
</evidence>
<keyword evidence="5" id="KW-0358">Heparin-binding</keyword>
<dbReference type="InterPro" id="IPR043601">
    <property type="entry name" value="Rspo_Fu-CRD_dom"/>
</dbReference>
<evidence type="ECO:0000256" key="1">
    <source>
        <dbReference type="ARBA" id="ARBA00004613"/>
    </source>
</evidence>
<dbReference type="InterPro" id="IPR009030">
    <property type="entry name" value="Growth_fac_rcpt_cys_sf"/>
</dbReference>
<dbReference type="PANTHER" id="PTHR46987:SF1">
    <property type="entry name" value="R-SPONDIN-3"/>
    <property type="match status" value="1"/>
</dbReference>
<dbReference type="Gene3D" id="2.20.100.10">
    <property type="entry name" value="Thrombospondin type-1 (TSP1) repeat"/>
    <property type="match status" value="1"/>
</dbReference>
<evidence type="ECO:0000256" key="6">
    <source>
        <dbReference type="ARBA" id="ARBA00022687"/>
    </source>
</evidence>
<dbReference type="EMBL" id="WNTK01000001">
    <property type="protein sequence ID" value="KAG9493536.1"/>
    <property type="molecule type" value="Genomic_DNA"/>
</dbReference>
<dbReference type="SUPFAM" id="SSF57184">
    <property type="entry name" value="Growth factor receptor domain"/>
    <property type="match status" value="1"/>
</dbReference>
<dbReference type="SUPFAM" id="SSF82895">
    <property type="entry name" value="TSP-1 type 1 repeat"/>
    <property type="match status" value="1"/>
</dbReference>
<sequence length="252" mass="28637">MQLRLLSLCLIIVNILEYIESQHVPRGRRHRRMHPNVSQNCAGGCATCSDYNGCMTCKPRLFFALVRNGMKQVGVCLPSCPNGYYGIRSPGISECKRCKADCETCFHKSFCTKCKGGFYLHTGKCLDTCPVGFENNNHSMECNTIVDCTVSDWSPWGPCTKRGKTCGFKRGNETRTREILQHPSARGTLCPHTSETRKCIVQKKKCSERVKGKDEAKKNKQRKKEGDVPRKQRQKKQERAQRGEGKQREIRV</sequence>
<accession>A0A8J6KIK7</accession>
<keyword evidence="15" id="KW-1185">Reference proteome</keyword>
<keyword evidence="4" id="KW-0716">Sensory transduction</keyword>
<comment type="similarity">
    <text evidence="2">Belongs to the R-spondin family.</text>
</comment>
<dbReference type="SMART" id="SM00209">
    <property type="entry name" value="TSP1"/>
    <property type="match status" value="1"/>
</dbReference>
<dbReference type="PANTHER" id="PTHR46987">
    <property type="entry name" value="NEUROHYPOPHYSIAL HORMONES, N-TERMINAL DOMAIN CONTAINING PROTEIN"/>
    <property type="match status" value="1"/>
</dbReference>
<evidence type="ECO:0000256" key="2">
    <source>
        <dbReference type="ARBA" id="ARBA00007308"/>
    </source>
</evidence>
<evidence type="ECO:0000256" key="10">
    <source>
        <dbReference type="SAM" id="MobiDB-lite"/>
    </source>
</evidence>
<dbReference type="InterPro" id="IPR000884">
    <property type="entry name" value="TSP1_rpt"/>
</dbReference>
<name>A0A8J6KIK7_ELECQ</name>
<dbReference type="InterPro" id="IPR036383">
    <property type="entry name" value="TSP1_rpt_sf"/>
</dbReference>
<feature type="chain" id="PRO_5035226790" description="R-spondin 3" evidence="11">
    <location>
        <begin position="22"/>
        <end position="252"/>
    </location>
</feature>
<dbReference type="SMART" id="SM00261">
    <property type="entry name" value="FU"/>
    <property type="match status" value="2"/>
</dbReference>
<evidence type="ECO:0000256" key="5">
    <source>
        <dbReference type="ARBA" id="ARBA00022674"/>
    </source>
</evidence>
<proteinExistence type="inferred from homology"/>
<keyword evidence="6" id="KW-0879">Wnt signaling pathway</keyword>
<dbReference type="GO" id="GO:0008201">
    <property type="term" value="F:heparin binding"/>
    <property type="evidence" value="ECO:0007669"/>
    <property type="project" value="UniProtKB-KW"/>
</dbReference>
<keyword evidence="3" id="KW-0964">Secreted</keyword>
<dbReference type="GO" id="GO:0016055">
    <property type="term" value="P:Wnt signaling pathway"/>
    <property type="evidence" value="ECO:0007669"/>
    <property type="project" value="UniProtKB-KW"/>
</dbReference>
<keyword evidence="7 11" id="KW-0732">Signal</keyword>
<evidence type="ECO:0000256" key="7">
    <source>
        <dbReference type="ARBA" id="ARBA00022729"/>
    </source>
</evidence>
<keyword evidence="8" id="KW-1015">Disulfide bond</keyword>
<dbReference type="Gene3D" id="2.10.220.10">
    <property type="entry name" value="Hormone Receptor, Insulin-like Growth Factor Receptor 1, Chain A, domain 2"/>
    <property type="match status" value="1"/>
</dbReference>
<dbReference type="GO" id="GO:0005576">
    <property type="term" value="C:extracellular region"/>
    <property type="evidence" value="ECO:0007669"/>
    <property type="project" value="UniProtKB-SubCell"/>
</dbReference>
<protein>
    <recommendedName>
        <fullName evidence="16">R-spondin 3</fullName>
    </recommendedName>
</protein>
<feature type="domain" description="Spondin-like TSP1" evidence="13">
    <location>
        <begin position="148"/>
        <end position="203"/>
    </location>
</feature>
<evidence type="ECO:0000256" key="8">
    <source>
        <dbReference type="ARBA" id="ARBA00023157"/>
    </source>
</evidence>
<evidence type="ECO:0000256" key="9">
    <source>
        <dbReference type="ARBA" id="ARBA00023180"/>
    </source>
</evidence>
<evidence type="ECO:0000256" key="11">
    <source>
        <dbReference type="SAM" id="SignalP"/>
    </source>
</evidence>
<dbReference type="InterPro" id="IPR044004">
    <property type="entry name" value="TSP1_spondin_dom"/>
</dbReference>
<dbReference type="OrthoDB" id="10257656at2759"/>
<feature type="region of interest" description="Disordered" evidence="10">
    <location>
        <begin position="209"/>
        <end position="252"/>
    </location>
</feature>
<feature type="signal peptide" evidence="11">
    <location>
        <begin position="1"/>
        <end position="21"/>
    </location>
</feature>
<dbReference type="FunFam" id="2.20.100.10:FF:000043">
    <property type="entry name" value="R-spondin 3"/>
    <property type="match status" value="1"/>
</dbReference>
<dbReference type="InterPro" id="IPR051514">
    <property type="entry name" value="R-spondin"/>
</dbReference>
<evidence type="ECO:0000256" key="3">
    <source>
        <dbReference type="ARBA" id="ARBA00022525"/>
    </source>
</evidence>
<dbReference type="Pfam" id="PF19028">
    <property type="entry name" value="TSP1_spondin"/>
    <property type="match status" value="1"/>
</dbReference>
<dbReference type="Proteomes" id="UP000770717">
    <property type="component" value="Unassembled WGS sequence"/>
</dbReference>
<dbReference type="Pfam" id="PF15913">
    <property type="entry name" value="Furin-like_2"/>
    <property type="match status" value="1"/>
</dbReference>
<dbReference type="InterPro" id="IPR006212">
    <property type="entry name" value="Furin_repeat"/>
</dbReference>
<keyword evidence="9" id="KW-0325">Glycoprotein</keyword>
<organism evidence="14 15">
    <name type="scientific">Eleutherodactylus coqui</name>
    <name type="common">Puerto Rican coqui</name>
    <dbReference type="NCBI Taxonomy" id="57060"/>
    <lineage>
        <taxon>Eukaryota</taxon>
        <taxon>Metazoa</taxon>
        <taxon>Chordata</taxon>
        <taxon>Craniata</taxon>
        <taxon>Vertebrata</taxon>
        <taxon>Euteleostomi</taxon>
        <taxon>Amphibia</taxon>
        <taxon>Batrachia</taxon>
        <taxon>Anura</taxon>
        <taxon>Neobatrachia</taxon>
        <taxon>Hyloidea</taxon>
        <taxon>Eleutherodactylidae</taxon>
        <taxon>Eleutherodactylinae</taxon>
        <taxon>Eleutherodactylus</taxon>
        <taxon>Eleutherodactylus</taxon>
    </lineage>
</organism>
<dbReference type="AlphaFoldDB" id="A0A8J6KIK7"/>
<dbReference type="PROSITE" id="PS50092">
    <property type="entry name" value="TSP1"/>
    <property type="match status" value="1"/>
</dbReference>
<evidence type="ECO:0000313" key="15">
    <source>
        <dbReference type="Proteomes" id="UP000770717"/>
    </source>
</evidence>